<evidence type="ECO:0000259" key="4">
    <source>
        <dbReference type="Pfam" id="PF00501"/>
    </source>
</evidence>
<dbReference type="GO" id="GO:0016874">
    <property type="term" value="F:ligase activity"/>
    <property type="evidence" value="ECO:0007669"/>
    <property type="project" value="UniProtKB-KW"/>
</dbReference>
<dbReference type="Gene3D" id="3.40.50.12780">
    <property type="entry name" value="N-terminal domain of ligase-like"/>
    <property type="match status" value="1"/>
</dbReference>
<comment type="caution">
    <text evidence="6">The sequence shown here is derived from an EMBL/GenBank/DDBJ whole genome shotgun (WGS) entry which is preliminary data.</text>
</comment>
<dbReference type="Pfam" id="PF00501">
    <property type="entry name" value="AMP-binding"/>
    <property type="match status" value="1"/>
</dbReference>
<feature type="domain" description="AMP-dependent synthetase/ligase" evidence="4">
    <location>
        <begin position="48"/>
        <end position="411"/>
    </location>
</feature>
<evidence type="ECO:0000256" key="2">
    <source>
        <dbReference type="ARBA" id="ARBA00022598"/>
    </source>
</evidence>
<name>A0ABP6UUZ6_9PSEU</name>
<feature type="region of interest" description="Disordered" evidence="3">
    <location>
        <begin position="1"/>
        <end position="33"/>
    </location>
</feature>
<comment type="similarity">
    <text evidence="1">Belongs to the ATP-dependent AMP-binding enzyme family.</text>
</comment>
<evidence type="ECO:0000313" key="6">
    <source>
        <dbReference type="EMBL" id="GAA3523120.1"/>
    </source>
</evidence>
<dbReference type="InterPro" id="IPR020845">
    <property type="entry name" value="AMP-binding_CS"/>
</dbReference>
<proteinExistence type="inferred from homology"/>
<evidence type="ECO:0000259" key="5">
    <source>
        <dbReference type="Pfam" id="PF13193"/>
    </source>
</evidence>
<dbReference type="Pfam" id="PF13193">
    <property type="entry name" value="AMP-binding_C"/>
    <property type="match status" value="1"/>
</dbReference>
<dbReference type="InterPro" id="IPR042099">
    <property type="entry name" value="ANL_N_sf"/>
</dbReference>
<dbReference type="PANTHER" id="PTHR43201">
    <property type="entry name" value="ACYL-COA SYNTHETASE"/>
    <property type="match status" value="1"/>
</dbReference>
<sequence>MPQEAPAPATAPRRYAEESRLLRGSGPGPGPLAQAFPYEQRTMLHVLRHRAEHSADQEWLVFDGADRLTFGQAEEQVRRFASAVVTAGFRKPRVALLLRNQPEFIPAFFGAQLADGFAAPLNPESRGPMLSRLLIRCEAQILVVRSDLLPVLCSAPSLGQVALVLVCGDTNTSSEIHGVPVRGFRSWYAHHSPLPFEHLPEPGDLAALVFTSGTSGGSKAAMWTHHYQYFSSASVSDALGHTPGDVLSTPLQMCHIAGLQNFANSALHVGCTAHLKSAFSASRWWDEIAADGATFAMLMGPMAGMVLDRVPQAPRHRLRTVYILPQPARRAEFEQRYGTTVVWQGWGMTEIFPHVPSATRLEDVPADTIGPPPSWTDFGVVDENDRMLAPGELGEMVYRPLIPCAMASGYYGDPVATNKAFRNFMFHTGDLGYYDETGRIHFVMRNQDAIRRRGENVSAVELEQVVRQHPAIADAAAYAVPADLGEHEVKLDLIARPDAPLNLDEFFGWLTNQLPRFMLPRYLEQRTEFPRTPSQRVQKYLLAEEKLDRPQVREFLPPARRTR</sequence>
<gene>
    <name evidence="6" type="ORF">GCM10022222_01330</name>
</gene>
<dbReference type="RefSeq" id="WP_344854231.1">
    <property type="nucleotide sequence ID" value="NZ_BAAAZN010000001.1"/>
</dbReference>
<evidence type="ECO:0000313" key="7">
    <source>
        <dbReference type="Proteomes" id="UP001500689"/>
    </source>
</evidence>
<keyword evidence="2 6" id="KW-0436">Ligase</keyword>
<dbReference type="InterPro" id="IPR045851">
    <property type="entry name" value="AMP-bd_C_sf"/>
</dbReference>
<evidence type="ECO:0000256" key="1">
    <source>
        <dbReference type="ARBA" id="ARBA00006432"/>
    </source>
</evidence>
<reference evidence="7" key="1">
    <citation type="journal article" date="2019" name="Int. J. Syst. Evol. Microbiol.">
        <title>The Global Catalogue of Microorganisms (GCM) 10K type strain sequencing project: providing services to taxonomists for standard genome sequencing and annotation.</title>
        <authorList>
            <consortium name="The Broad Institute Genomics Platform"/>
            <consortium name="The Broad Institute Genome Sequencing Center for Infectious Disease"/>
            <person name="Wu L."/>
            <person name="Ma J."/>
        </authorList>
    </citation>
    <scope>NUCLEOTIDE SEQUENCE [LARGE SCALE GENOMIC DNA]</scope>
    <source>
        <strain evidence="7">JCM 16898</strain>
    </source>
</reference>
<evidence type="ECO:0000256" key="3">
    <source>
        <dbReference type="SAM" id="MobiDB-lite"/>
    </source>
</evidence>
<dbReference type="EMBL" id="BAAAZN010000001">
    <property type="protein sequence ID" value="GAA3523120.1"/>
    <property type="molecule type" value="Genomic_DNA"/>
</dbReference>
<keyword evidence="7" id="KW-1185">Reference proteome</keyword>
<feature type="domain" description="AMP-binding enzyme C-terminal" evidence="5">
    <location>
        <begin position="461"/>
        <end position="534"/>
    </location>
</feature>
<dbReference type="Proteomes" id="UP001500689">
    <property type="component" value="Unassembled WGS sequence"/>
</dbReference>
<dbReference type="SUPFAM" id="SSF56801">
    <property type="entry name" value="Acetyl-CoA synthetase-like"/>
    <property type="match status" value="1"/>
</dbReference>
<dbReference type="PANTHER" id="PTHR43201:SF5">
    <property type="entry name" value="MEDIUM-CHAIN ACYL-COA LIGASE ACSF2, MITOCHONDRIAL"/>
    <property type="match status" value="1"/>
</dbReference>
<feature type="compositionally biased region" description="Low complexity" evidence="3">
    <location>
        <begin position="1"/>
        <end position="13"/>
    </location>
</feature>
<dbReference type="PROSITE" id="PS00455">
    <property type="entry name" value="AMP_BINDING"/>
    <property type="match status" value="1"/>
</dbReference>
<dbReference type="Gene3D" id="3.30.300.30">
    <property type="match status" value="1"/>
</dbReference>
<organism evidence="6 7">
    <name type="scientific">Amycolatopsis ultiminotia</name>
    <dbReference type="NCBI Taxonomy" id="543629"/>
    <lineage>
        <taxon>Bacteria</taxon>
        <taxon>Bacillati</taxon>
        <taxon>Actinomycetota</taxon>
        <taxon>Actinomycetes</taxon>
        <taxon>Pseudonocardiales</taxon>
        <taxon>Pseudonocardiaceae</taxon>
        <taxon>Amycolatopsis</taxon>
    </lineage>
</organism>
<dbReference type="InterPro" id="IPR000873">
    <property type="entry name" value="AMP-dep_synth/lig_dom"/>
</dbReference>
<dbReference type="InterPro" id="IPR025110">
    <property type="entry name" value="AMP-bd_C"/>
</dbReference>
<accession>A0ABP6UUZ6</accession>
<protein>
    <submittedName>
        <fullName evidence="6">ATP-dependent acyl-CoA ligase</fullName>
    </submittedName>
</protein>